<dbReference type="InterPro" id="IPR014001">
    <property type="entry name" value="Helicase_ATP-bd"/>
</dbReference>
<evidence type="ECO:0000256" key="8">
    <source>
        <dbReference type="ARBA" id="ARBA00023235"/>
    </source>
</evidence>
<dbReference type="EMBL" id="PDZR01000004">
    <property type="protein sequence ID" value="PNG26984.1"/>
    <property type="molecule type" value="Genomic_DNA"/>
</dbReference>
<evidence type="ECO:0000256" key="3">
    <source>
        <dbReference type="ARBA" id="ARBA00022801"/>
    </source>
</evidence>
<evidence type="ECO:0000256" key="7">
    <source>
        <dbReference type="ARBA" id="ARBA00023204"/>
    </source>
</evidence>
<dbReference type="Pfam" id="PF08494">
    <property type="entry name" value="DEAD_assoc"/>
    <property type="match status" value="1"/>
</dbReference>
<dbReference type="GO" id="GO:0004386">
    <property type="term" value="F:helicase activity"/>
    <property type="evidence" value="ECO:0007669"/>
    <property type="project" value="UniProtKB-KW"/>
</dbReference>
<evidence type="ECO:0000259" key="11">
    <source>
        <dbReference type="PROSITE" id="PS51192"/>
    </source>
</evidence>
<evidence type="ECO:0000256" key="4">
    <source>
        <dbReference type="ARBA" id="ARBA00022806"/>
    </source>
</evidence>
<sequence>MTDPDLELPPRFLSWFVARGWAPRRHQLELLGLAGVADSLLIAPTGAGKTLAGFLPTLIELDRQKKRQGLHTLYISPLKALAVDVHRNLEIPIAEMGLAVRVETRTGDTSAARRQRQRRDPPDILITTPEQLALLLAGPDSQTLFSSLRRVIFDELHAIAASKRGDLLCLGLSRLRRIAPGLTATGLSATVRDPAELQRWLTAQTTRNSSAALVVADRGAAPDLSILDTAEHLPWAGHSARHALGEIYAAIKGAKLTLVFVNTRAQAEYIFQELWRRNEDGLPIALHHGSLDVAQRRKVEEAMASCRLKAVVCTSTLDLGVDWGDVDLVINVGAPKGASRLAQRIGRANHRLDEPSRAILVPANRFEVLECRAAVDAANEGAQDTALARSGALDVLCQHILGMACAGPFDAGELFAEIRSAEPYARLLPEQFDAALNFVATGGYALKSYDRFAKIKQTADGRWRIANGRVAQSYRLNVGTIVEADLLKVRLVPGGAKPSASYTGPLRRTGRVLGEIEEYFIEMLAPQDTFLFGGEILRLQGVVENEAIVSRANADAPKIPSYAGGKFPLSTYLAMRVRRILAEESSWGALPGQVAGWLDLQRRRSALPPADQLLVETFPRGGRYYLALYPFEGRLAHTTLGMLLTRRMERAGLKPLGFVANDYALCVWSLTDVGALFETGAMRLADFLSQDMLGDDLEEWLEESALMKRTFRNCAIVSGLIERNVLDRRKTGRQVKISTDLIYNVLRRFEPGHILLEAAKADAATGLLDLERLAGLLARAQGRTIHKALPRVSPLAVPILLEIGRETVYGEAQDETLAQAAKALVDEVLADSAPGRPELANVSRLGNGRPKPATEPRLRESASPKGTPPDNAGRRAKKPSTSRRASGPRR</sequence>
<dbReference type="InterPro" id="IPR045628">
    <property type="entry name" value="Lhr_WH_dom"/>
</dbReference>
<dbReference type="GO" id="GO:0003677">
    <property type="term" value="F:DNA binding"/>
    <property type="evidence" value="ECO:0007669"/>
    <property type="project" value="UniProtKB-KW"/>
</dbReference>
<dbReference type="Proteomes" id="UP000236286">
    <property type="component" value="Unassembled WGS sequence"/>
</dbReference>
<comment type="caution">
    <text evidence="13">The sequence shown here is derived from an EMBL/GenBank/DDBJ whole genome shotgun (WGS) entry which is preliminary data.</text>
</comment>
<dbReference type="Pfam" id="PF00270">
    <property type="entry name" value="DEAD"/>
    <property type="match status" value="1"/>
</dbReference>
<dbReference type="AlphaFoldDB" id="A0A2J7TJN7"/>
<dbReference type="Pfam" id="PF00271">
    <property type="entry name" value="Helicase_C"/>
    <property type="match status" value="1"/>
</dbReference>
<dbReference type="PROSITE" id="PS51192">
    <property type="entry name" value="HELICASE_ATP_BIND_1"/>
    <property type="match status" value="1"/>
</dbReference>
<keyword evidence="5" id="KW-0067">ATP-binding</keyword>
<evidence type="ECO:0000256" key="10">
    <source>
        <dbReference type="SAM" id="MobiDB-lite"/>
    </source>
</evidence>
<dbReference type="InterPro" id="IPR001650">
    <property type="entry name" value="Helicase_C-like"/>
</dbReference>
<keyword evidence="8" id="KW-0413">Isomerase</keyword>
<evidence type="ECO:0000313" key="13">
    <source>
        <dbReference type="EMBL" id="PNG26984.1"/>
    </source>
</evidence>
<feature type="region of interest" description="Disordered" evidence="10">
    <location>
        <begin position="835"/>
        <end position="890"/>
    </location>
</feature>
<evidence type="ECO:0000256" key="2">
    <source>
        <dbReference type="ARBA" id="ARBA00022763"/>
    </source>
</evidence>
<dbReference type="InterPro" id="IPR011545">
    <property type="entry name" value="DEAD/DEAH_box_helicase_dom"/>
</dbReference>
<comment type="similarity">
    <text evidence="9">Belongs to the Lhr helicase family. Lhr-Core subfamily.</text>
</comment>
<gene>
    <name evidence="13" type="ORF">CR492_06510</name>
</gene>
<dbReference type="GO" id="GO:0006281">
    <property type="term" value="P:DNA repair"/>
    <property type="evidence" value="ECO:0007669"/>
    <property type="project" value="UniProtKB-KW"/>
</dbReference>
<keyword evidence="4" id="KW-0347">Helicase</keyword>
<evidence type="ECO:0000256" key="5">
    <source>
        <dbReference type="ARBA" id="ARBA00022840"/>
    </source>
</evidence>
<keyword evidence="7" id="KW-0234">DNA repair</keyword>
<dbReference type="Pfam" id="PF19306">
    <property type="entry name" value="WHD_Lhr"/>
    <property type="match status" value="1"/>
</dbReference>
<dbReference type="SMART" id="SM00487">
    <property type="entry name" value="DEXDc"/>
    <property type="match status" value="1"/>
</dbReference>
<feature type="compositionally biased region" description="Basic residues" evidence="10">
    <location>
        <begin position="874"/>
        <end position="890"/>
    </location>
</feature>
<dbReference type="PROSITE" id="PS51194">
    <property type="entry name" value="HELICASE_CTER"/>
    <property type="match status" value="1"/>
</dbReference>
<evidence type="ECO:0000313" key="14">
    <source>
        <dbReference type="Proteomes" id="UP000236286"/>
    </source>
</evidence>
<feature type="compositionally biased region" description="Basic and acidic residues" evidence="10">
    <location>
        <begin position="852"/>
        <end position="862"/>
    </location>
</feature>
<dbReference type="NCBIfam" id="TIGR04121">
    <property type="entry name" value="DEXH_lig_assoc"/>
    <property type="match status" value="1"/>
</dbReference>
<name>A0A2J7TJN7_METSI</name>
<keyword evidence="1" id="KW-0547">Nucleotide-binding</keyword>
<protein>
    <submittedName>
        <fullName evidence="13">DNA ligase-associated DEXH box helicase</fullName>
    </submittedName>
</protein>
<proteinExistence type="inferred from homology"/>
<dbReference type="Gene3D" id="3.40.50.300">
    <property type="entry name" value="P-loop containing nucleotide triphosphate hydrolases"/>
    <property type="match status" value="2"/>
</dbReference>
<dbReference type="InterPro" id="IPR013701">
    <property type="entry name" value="Lhr-like_DEAD/DEAH_assoc"/>
</dbReference>
<keyword evidence="2" id="KW-0227">DNA damage</keyword>
<evidence type="ECO:0000256" key="6">
    <source>
        <dbReference type="ARBA" id="ARBA00023125"/>
    </source>
</evidence>
<accession>A0A2J7TJN7</accession>
<dbReference type="RefSeq" id="WP_102842945.1">
    <property type="nucleotide sequence ID" value="NZ_PDZR01000004.1"/>
</dbReference>
<dbReference type="PANTHER" id="PTHR47962">
    <property type="entry name" value="ATP-DEPENDENT HELICASE LHR-RELATED-RELATED"/>
    <property type="match status" value="1"/>
</dbReference>
<dbReference type="InterPro" id="IPR026362">
    <property type="entry name" value="DEXH_lig_assoc"/>
</dbReference>
<dbReference type="GO" id="GO:0016874">
    <property type="term" value="F:ligase activity"/>
    <property type="evidence" value="ECO:0007669"/>
    <property type="project" value="UniProtKB-KW"/>
</dbReference>
<evidence type="ECO:0000256" key="1">
    <source>
        <dbReference type="ARBA" id="ARBA00022741"/>
    </source>
</evidence>
<dbReference type="SMART" id="SM00490">
    <property type="entry name" value="HELICc"/>
    <property type="match status" value="1"/>
</dbReference>
<dbReference type="InterPro" id="IPR017170">
    <property type="entry name" value="Lhr-like"/>
</dbReference>
<dbReference type="GO" id="GO:0016887">
    <property type="term" value="F:ATP hydrolysis activity"/>
    <property type="evidence" value="ECO:0007669"/>
    <property type="project" value="TreeGrafter"/>
</dbReference>
<organism evidence="13 14">
    <name type="scientific">Methylocella silvestris</name>
    <dbReference type="NCBI Taxonomy" id="199596"/>
    <lineage>
        <taxon>Bacteria</taxon>
        <taxon>Pseudomonadati</taxon>
        <taxon>Pseudomonadota</taxon>
        <taxon>Alphaproteobacteria</taxon>
        <taxon>Hyphomicrobiales</taxon>
        <taxon>Beijerinckiaceae</taxon>
        <taxon>Methylocella</taxon>
    </lineage>
</organism>
<feature type="domain" description="Helicase C-terminal" evidence="12">
    <location>
        <begin position="243"/>
        <end position="393"/>
    </location>
</feature>
<evidence type="ECO:0000256" key="9">
    <source>
        <dbReference type="ARBA" id="ARBA00093467"/>
    </source>
</evidence>
<dbReference type="OrthoDB" id="9815222at2"/>
<reference evidence="13 14" key="1">
    <citation type="submission" date="2017-10" db="EMBL/GenBank/DDBJ databases">
        <title>Genome announcement of Methylocella silvestris TVC from permafrost.</title>
        <authorList>
            <person name="Wang J."/>
            <person name="Geng K."/>
            <person name="Ul-Haque F."/>
            <person name="Crombie A.T."/>
            <person name="Street L.E."/>
            <person name="Wookey P.A."/>
            <person name="Murrell J.C."/>
            <person name="Pratscher J."/>
        </authorList>
    </citation>
    <scope>NUCLEOTIDE SEQUENCE [LARGE SCALE GENOMIC DNA]</scope>
    <source>
        <strain evidence="13 14">TVC</strain>
    </source>
</reference>
<keyword evidence="3" id="KW-0378">Hydrolase</keyword>
<evidence type="ECO:0000259" key="12">
    <source>
        <dbReference type="PROSITE" id="PS51194"/>
    </source>
</evidence>
<dbReference type="SUPFAM" id="SSF52540">
    <property type="entry name" value="P-loop containing nucleoside triphosphate hydrolases"/>
    <property type="match status" value="1"/>
</dbReference>
<dbReference type="InterPro" id="IPR052511">
    <property type="entry name" value="ATP-dep_Helicase"/>
</dbReference>
<dbReference type="GO" id="GO:0005524">
    <property type="term" value="F:ATP binding"/>
    <property type="evidence" value="ECO:0007669"/>
    <property type="project" value="UniProtKB-KW"/>
</dbReference>
<dbReference type="PIRSF" id="PIRSF037307">
    <property type="entry name" value="Lhr-like_helic_prd"/>
    <property type="match status" value="1"/>
</dbReference>
<keyword evidence="6" id="KW-0238">DNA-binding</keyword>
<dbReference type="PANTHER" id="PTHR47962:SF3">
    <property type="entry name" value="LARGE ATP-DEPENDENT HELICASE-RELATED PROTEIN"/>
    <property type="match status" value="1"/>
</dbReference>
<feature type="domain" description="Helicase ATP-binding" evidence="11">
    <location>
        <begin position="30"/>
        <end position="209"/>
    </location>
</feature>
<dbReference type="InterPro" id="IPR027417">
    <property type="entry name" value="P-loop_NTPase"/>
</dbReference>
<keyword evidence="13" id="KW-0436">Ligase</keyword>